<sequence>MISLFKKPVRVHGHAIPSRRYTGWALLYVLLFVALPITALMLLLDLLGWAVTVKLLGASCYGVGCLLG</sequence>
<comment type="caution">
    <text evidence="2">The sequence shown here is derived from an EMBL/GenBank/DDBJ whole genome shotgun (WGS) entry which is preliminary data.</text>
</comment>
<dbReference type="AlphaFoldDB" id="A0A918XU86"/>
<protein>
    <submittedName>
        <fullName evidence="2">Uncharacterized protein</fullName>
    </submittedName>
</protein>
<feature type="transmembrane region" description="Helical" evidence="1">
    <location>
        <begin position="49"/>
        <end position="67"/>
    </location>
</feature>
<organism evidence="2 3">
    <name type="scientific">Thalassobaculum fulvum</name>
    <dbReference type="NCBI Taxonomy" id="1633335"/>
    <lineage>
        <taxon>Bacteria</taxon>
        <taxon>Pseudomonadati</taxon>
        <taxon>Pseudomonadota</taxon>
        <taxon>Alphaproteobacteria</taxon>
        <taxon>Rhodospirillales</taxon>
        <taxon>Thalassobaculaceae</taxon>
        <taxon>Thalassobaculum</taxon>
    </lineage>
</organism>
<dbReference type="Proteomes" id="UP000630353">
    <property type="component" value="Unassembled WGS sequence"/>
</dbReference>
<dbReference type="EMBL" id="BMZS01000009">
    <property type="protein sequence ID" value="GHD56730.1"/>
    <property type="molecule type" value="Genomic_DNA"/>
</dbReference>
<evidence type="ECO:0000313" key="2">
    <source>
        <dbReference type="EMBL" id="GHD56730.1"/>
    </source>
</evidence>
<keyword evidence="3" id="KW-1185">Reference proteome</keyword>
<accession>A0A918XU86</accession>
<reference evidence="2" key="2">
    <citation type="submission" date="2020-09" db="EMBL/GenBank/DDBJ databases">
        <authorList>
            <person name="Sun Q."/>
            <person name="Kim S."/>
        </authorList>
    </citation>
    <scope>NUCLEOTIDE SEQUENCE</scope>
    <source>
        <strain evidence="2">KCTC 42651</strain>
    </source>
</reference>
<keyword evidence="1" id="KW-0472">Membrane</keyword>
<evidence type="ECO:0000313" key="3">
    <source>
        <dbReference type="Proteomes" id="UP000630353"/>
    </source>
</evidence>
<dbReference type="RefSeq" id="WP_189992424.1">
    <property type="nucleotide sequence ID" value="NZ_BMZS01000009.1"/>
</dbReference>
<gene>
    <name evidence="2" type="ORF">GCM10017083_37150</name>
</gene>
<evidence type="ECO:0000256" key="1">
    <source>
        <dbReference type="SAM" id="Phobius"/>
    </source>
</evidence>
<keyword evidence="1" id="KW-0812">Transmembrane</keyword>
<keyword evidence="1" id="KW-1133">Transmembrane helix</keyword>
<reference evidence="2" key="1">
    <citation type="journal article" date="2014" name="Int. J. Syst. Evol. Microbiol.">
        <title>Complete genome sequence of Corynebacterium casei LMG S-19264T (=DSM 44701T), isolated from a smear-ripened cheese.</title>
        <authorList>
            <consortium name="US DOE Joint Genome Institute (JGI-PGF)"/>
            <person name="Walter F."/>
            <person name="Albersmeier A."/>
            <person name="Kalinowski J."/>
            <person name="Ruckert C."/>
        </authorList>
    </citation>
    <scope>NUCLEOTIDE SEQUENCE</scope>
    <source>
        <strain evidence="2">KCTC 42651</strain>
    </source>
</reference>
<name>A0A918XU86_9PROT</name>
<feature type="transmembrane region" description="Helical" evidence="1">
    <location>
        <begin position="21"/>
        <end position="43"/>
    </location>
</feature>
<proteinExistence type="predicted"/>